<dbReference type="AlphaFoldDB" id="A0A1I4CC79"/>
<dbReference type="STRING" id="1280847.SAMN04488036_102141"/>
<keyword evidence="1" id="KW-0732">Signal</keyword>
<feature type="signal peptide" evidence="1">
    <location>
        <begin position="1"/>
        <end position="17"/>
    </location>
</feature>
<organism evidence="2 3">
    <name type="scientific">Shimia haliotis</name>
    <dbReference type="NCBI Taxonomy" id="1280847"/>
    <lineage>
        <taxon>Bacteria</taxon>
        <taxon>Pseudomonadati</taxon>
        <taxon>Pseudomonadota</taxon>
        <taxon>Alphaproteobacteria</taxon>
        <taxon>Rhodobacterales</taxon>
        <taxon>Roseobacteraceae</taxon>
    </lineage>
</organism>
<dbReference type="Proteomes" id="UP000198851">
    <property type="component" value="Unassembled WGS sequence"/>
</dbReference>
<dbReference type="RefSeq" id="WP_139216154.1">
    <property type="nucleotide sequence ID" value="NZ_FOSZ01000002.1"/>
</dbReference>
<evidence type="ECO:0000256" key="1">
    <source>
        <dbReference type="SAM" id="SignalP"/>
    </source>
</evidence>
<name>A0A1I4CC79_9RHOB</name>
<feature type="chain" id="PRO_5011693433" evidence="1">
    <location>
        <begin position="18"/>
        <end position="167"/>
    </location>
</feature>
<keyword evidence="3" id="KW-1185">Reference proteome</keyword>
<protein>
    <submittedName>
        <fullName evidence="2">Uncharacterized protein</fullName>
    </submittedName>
</protein>
<accession>A0A1I4CC79</accession>
<gene>
    <name evidence="2" type="ORF">SAMN04488036_102141</name>
</gene>
<evidence type="ECO:0000313" key="2">
    <source>
        <dbReference type="EMBL" id="SFK77766.1"/>
    </source>
</evidence>
<dbReference type="EMBL" id="FOSZ01000002">
    <property type="protein sequence ID" value="SFK77766.1"/>
    <property type="molecule type" value="Genomic_DNA"/>
</dbReference>
<dbReference type="OrthoDB" id="7845425at2"/>
<evidence type="ECO:0000313" key="3">
    <source>
        <dbReference type="Proteomes" id="UP000198851"/>
    </source>
</evidence>
<sequence>MKLSVLALAFIATSAMAEEIAVLPAPQPTVDAYVINELKCQNAPDAFAAVLALAANGVIHLPSELPPAPLHCFEAQMPWSIDGLQVQRICASWTSDNGRSDGPKILWPANLSQNRTQLSLELYQAQAQVAAWAQSKGIAAAQITTSSDGGSRLTCHAPALRLGRSNG</sequence>
<reference evidence="3" key="1">
    <citation type="submission" date="2016-10" db="EMBL/GenBank/DDBJ databases">
        <authorList>
            <person name="Varghese N."/>
            <person name="Submissions S."/>
        </authorList>
    </citation>
    <scope>NUCLEOTIDE SEQUENCE [LARGE SCALE GENOMIC DNA]</scope>
    <source>
        <strain evidence="3">DSM 28453</strain>
    </source>
</reference>
<proteinExistence type="predicted"/>